<name>A0A3S9AAE0_9BACL</name>
<dbReference type="PANTHER" id="PTHR30509:SF9">
    <property type="entry name" value="MULTIDRUG RESISTANCE PROTEIN MDTO"/>
    <property type="match status" value="1"/>
</dbReference>
<keyword evidence="3 6" id="KW-0812">Transmembrane</keyword>
<keyword evidence="5 6" id="KW-0472">Membrane</keyword>
<keyword evidence="2" id="KW-1003">Cell membrane</keyword>
<dbReference type="InterPro" id="IPR010343">
    <property type="entry name" value="ArAE_1"/>
</dbReference>
<reference evidence="8" key="1">
    <citation type="submission" date="2018-12" db="EMBL/GenBank/DDBJ databases">
        <title>Genome sequence of Peanibacillus sp.</title>
        <authorList>
            <person name="Subramani G."/>
            <person name="Srinivasan S."/>
            <person name="Kim M.K."/>
        </authorList>
    </citation>
    <scope>NUCLEOTIDE SEQUENCE [LARGE SCALE GENOMIC DNA]</scope>
    <source>
        <strain evidence="8">18JY67-1</strain>
    </source>
</reference>
<dbReference type="Pfam" id="PF06081">
    <property type="entry name" value="ArAE_1"/>
    <property type="match status" value="1"/>
</dbReference>
<dbReference type="GO" id="GO:0005886">
    <property type="term" value="C:plasma membrane"/>
    <property type="evidence" value="ECO:0007669"/>
    <property type="project" value="UniProtKB-SubCell"/>
</dbReference>
<evidence type="ECO:0000256" key="5">
    <source>
        <dbReference type="ARBA" id="ARBA00023136"/>
    </source>
</evidence>
<evidence type="ECO:0000256" key="6">
    <source>
        <dbReference type="SAM" id="Phobius"/>
    </source>
</evidence>
<dbReference type="Proteomes" id="UP000272528">
    <property type="component" value="Chromosome"/>
</dbReference>
<keyword evidence="8" id="KW-1185">Reference proteome</keyword>
<evidence type="ECO:0000256" key="2">
    <source>
        <dbReference type="ARBA" id="ARBA00022475"/>
    </source>
</evidence>
<evidence type="ECO:0000256" key="4">
    <source>
        <dbReference type="ARBA" id="ARBA00022989"/>
    </source>
</evidence>
<dbReference type="KEGG" id="palb:EJC50_25385"/>
<accession>A0A3S9AAE0</accession>
<dbReference type="OrthoDB" id="848621at2"/>
<comment type="subcellular location">
    <subcellularLocation>
        <location evidence="1">Cell membrane</location>
        <topology evidence="1">Multi-pass membrane protein</topology>
    </subcellularLocation>
</comment>
<dbReference type="RefSeq" id="WP_126018568.1">
    <property type="nucleotide sequence ID" value="NZ_CP034437.1"/>
</dbReference>
<evidence type="ECO:0000256" key="1">
    <source>
        <dbReference type="ARBA" id="ARBA00004651"/>
    </source>
</evidence>
<proteinExistence type="predicted"/>
<dbReference type="PANTHER" id="PTHR30509">
    <property type="entry name" value="P-HYDROXYBENZOIC ACID EFFLUX PUMP SUBUNIT-RELATED"/>
    <property type="match status" value="1"/>
</dbReference>
<feature type="transmembrane region" description="Helical" evidence="6">
    <location>
        <begin position="68"/>
        <end position="100"/>
    </location>
</feature>
<keyword evidence="4 6" id="KW-1133">Transmembrane helix</keyword>
<sequence length="354" mass="39101">MKLSLERLTRLGLTLQIGKTALASTLSWWLATHLSFNNYPYFAPLAAILTVQVTVADSLDKAMQRTMGIVLGVIVSLFIGQWLTIGPLSIFLVILIGMTISNALHLNYQIASQVAVSSLLVLAFGHKQGYAFDRIVETIIGCAVAVGINALILPPNAIPSAEASLIQLSKRAASTLDAFDKLYRQEDSPLHADKEVESLIHETGMSLQQMQLAKQSQKYSPFRAKATTRLEVIAYGMNQLEKVTLQIRGIRRSLIELREMEEYRIEYPRIEQIFEAFAATALCIDHFGVSIIHASTDSSERQLSYVERAQSLQLACLHGMTSVQSPLVLREIGGILTDLNRIVQEVSSSDMEPA</sequence>
<evidence type="ECO:0000313" key="8">
    <source>
        <dbReference type="Proteomes" id="UP000272528"/>
    </source>
</evidence>
<evidence type="ECO:0000256" key="3">
    <source>
        <dbReference type="ARBA" id="ARBA00022692"/>
    </source>
</evidence>
<organism evidence="7 8">
    <name type="scientific">Paenibacillus albus</name>
    <dbReference type="NCBI Taxonomy" id="2495582"/>
    <lineage>
        <taxon>Bacteria</taxon>
        <taxon>Bacillati</taxon>
        <taxon>Bacillota</taxon>
        <taxon>Bacilli</taxon>
        <taxon>Bacillales</taxon>
        <taxon>Paenibacillaceae</taxon>
        <taxon>Paenibacillus</taxon>
    </lineage>
</organism>
<evidence type="ECO:0000313" key="7">
    <source>
        <dbReference type="EMBL" id="AZN42651.1"/>
    </source>
</evidence>
<protein>
    <recommendedName>
        <fullName evidence="9">Aromatic acid exporter family protein</fullName>
    </recommendedName>
</protein>
<gene>
    <name evidence="7" type="ORF">EJC50_25385</name>
</gene>
<evidence type="ECO:0008006" key="9">
    <source>
        <dbReference type="Google" id="ProtNLM"/>
    </source>
</evidence>
<dbReference type="EMBL" id="CP034437">
    <property type="protein sequence ID" value="AZN42651.1"/>
    <property type="molecule type" value="Genomic_DNA"/>
</dbReference>
<dbReference type="AlphaFoldDB" id="A0A3S9AAE0"/>